<accession>A0A127PTG6</accession>
<feature type="compositionally biased region" description="Low complexity" evidence="1">
    <location>
        <begin position="155"/>
        <end position="167"/>
    </location>
</feature>
<reference evidence="4 5" key="1">
    <citation type="submission" date="2015-11" db="EMBL/GenBank/DDBJ databases">
        <title>Exploring the genomic traits of fungus-feeding bacterial genus Collimonas.</title>
        <authorList>
            <person name="Song C."/>
            <person name="Schmidt R."/>
            <person name="de Jager V."/>
            <person name="Krzyzanowska D."/>
            <person name="Jongedijk E."/>
            <person name="Cankar K."/>
            <person name="Beekwilder J."/>
            <person name="van Veen A."/>
            <person name="de Boer W."/>
            <person name="van Veen J.A."/>
            <person name="Garbeva P."/>
        </authorList>
    </citation>
    <scope>NUCLEOTIDE SEQUENCE [LARGE SCALE GENOMIC DNA]</scope>
    <source>
        <strain evidence="4 5">Ter282</strain>
    </source>
</reference>
<evidence type="ECO:0000313" key="5">
    <source>
        <dbReference type="Proteomes" id="UP000071778"/>
    </source>
</evidence>
<evidence type="ECO:0000313" key="4">
    <source>
        <dbReference type="EMBL" id="AMP10977.1"/>
    </source>
</evidence>
<feature type="region of interest" description="Disordered" evidence="1">
    <location>
        <begin position="148"/>
        <end position="191"/>
    </location>
</feature>
<dbReference type="EMBL" id="CP013235">
    <property type="protein sequence ID" value="AMP10977.1"/>
    <property type="molecule type" value="Genomic_DNA"/>
</dbReference>
<evidence type="ECO:0000256" key="2">
    <source>
        <dbReference type="SAM" id="SignalP"/>
    </source>
</evidence>
<evidence type="ECO:0000256" key="1">
    <source>
        <dbReference type="SAM" id="MobiDB-lite"/>
    </source>
</evidence>
<feature type="domain" description="Glycine-zipper-containing OmpA-like membrane" evidence="3">
    <location>
        <begin position="71"/>
        <end position="111"/>
    </location>
</feature>
<feature type="chain" id="PRO_5007277229" evidence="2">
    <location>
        <begin position="24"/>
        <end position="191"/>
    </location>
</feature>
<dbReference type="AlphaFoldDB" id="A0A127PTG6"/>
<dbReference type="PATRIC" id="fig|279058.17.peg.3565"/>
<evidence type="ECO:0000259" key="3">
    <source>
        <dbReference type="Pfam" id="PF13436"/>
    </source>
</evidence>
<keyword evidence="5" id="KW-1185">Reference proteome</keyword>
<dbReference type="Pfam" id="PF13436">
    <property type="entry name" value="Gly-zipper_OmpA"/>
    <property type="match status" value="1"/>
</dbReference>
<proteinExistence type="predicted"/>
<dbReference type="RefSeq" id="WP_061534095.1">
    <property type="nucleotide sequence ID" value="NZ_CP013233.1"/>
</dbReference>
<dbReference type="PROSITE" id="PS51257">
    <property type="entry name" value="PROKAR_LIPOPROTEIN"/>
    <property type="match status" value="1"/>
</dbReference>
<gene>
    <name evidence="4" type="ORF">CAter282_3280</name>
</gene>
<feature type="signal peptide" evidence="2">
    <location>
        <begin position="1"/>
        <end position="23"/>
    </location>
</feature>
<sequence>MINGTTKVIAASMAVLLSGCVTAPTGPNVMALPGAGKSYEQFRNDEADCQRAAQDRIGPYAPQAAADNAVGTAAAGTVIGAAAGALIGAATGRAGAGAAIGGGVGLLAGSSVAGDSASRSSYGMQRQYNNVYTQCMYAKGNQVPVSGGYANNRRQYAPPQYAPAPQYSTPPDYYPPQPRGNYGPPPDYAPY</sequence>
<feature type="compositionally biased region" description="Pro residues" evidence="1">
    <location>
        <begin position="172"/>
        <end position="191"/>
    </location>
</feature>
<dbReference type="InterPro" id="IPR025693">
    <property type="entry name" value="Gly-zipper_OmpA-like_dom"/>
</dbReference>
<dbReference type="Proteomes" id="UP000071778">
    <property type="component" value="Chromosome"/>
</dbReference>
<keyword evidence="2" id="KW-0732">Signal</keyword>
<protein>
    <submittedName>
        <fullName evidence="4">Glycine-zipper containing OmpA-like membrane domain protein</fullName>
    </submittedName>
</protein>
<organism evidence="4 5">
    <name type="scientific">Collimonas arenae</name>
    <dbReference type="NCBI Taxonomy" id="279058"/>
    <lineage>
        <taxon>Bacteria</taxon>
        <taxon>Pseudomonadati</taxon>
        <taxon>Pseudomonadota</taxon>
        <taxon>Betaproteobacteria</taxon>
        <taxon>Burkholderiales</taxon>
        <taxon>Oxalobacteraceae</taxon>
        <taxon>Collimonas</taxon>
    </lineage>
</organism>
<name>A0A127PTG6_9BURK</name>